<dbReference type="SUPFAM" id="SSF53187">
    <property type="entry name" value="Zn-dependent exopeptidases"/>
    <property type="match status" value="1"/>
</dbReference>
<dbReference type="PANTHER" id="PTHR30575:SF0">
    <property type="entry name" value="XAA-ARG DIPEPTIDASE"/>
    <property type="match status" value="1"/>
</dbReference>
<dbReference type="Gene3D" id="3.40.630.10">
    <property type="entry name" value="Zn peptidases"/>
    <property type="match status" value="1"/>
</dbReference>
<reference evidence="3" key="2">
    <citation type="submission" date="2023-06" db="EMBL/GenBank/DDBJ databases">
        <authorList>
            <person name="Zeman M."/>
            <person name="Kubasova T."/>
            <person name="Jahodarova E."/>
            <person name="Nykrynova M."/>
            <person name="Rychlik I."/>
        </authorList>
    </citation>
    <scope>NUCLEOTIDE SEQUENCE</scope>
    <source>
        <strain evidence="3">ET39</strain>
    </source>
</reference>
<comment type="caution">
    <text evidence="3">The sequence shown here is derived from an EMBL/GenBank/DDBJ whole genome shotgun (WGS) entry which is preliminary data.</text>
</comment>
<protein>
    <recommendedName>
        <fullName evidence="1">Peptidase M20 domain-containing protein 2</fullName>
    </recommendedName>
</protein>
<dbReference type="SUPFAM" id="SSF55031">
    <property type="entry name" value="Bacterial exopeptidase dimerisation domain"/>
    <property type="match status" value="1"/>
</dbReference>
<dbReference type="PIRSF" id="PIRSF037226">
    <property type="entry name" value="Amidohydrolase_ACY1L2_prd"/>
    <property type="match status" value="1"/>
</dbReference>
<evidence type="ECO:0000259" key="2">
    <source>
        <dbReference type="Pfam" id="PF07687"/>
    </source>
</evidence>
<dbReference type="EMBL" id="JAUDCG010000082">
    <property type="protein sequence ID" value="MDM8158124.1"/>
    <property type="molecule type" value="Genomic_DNA"/>
</dbReference>
<dbReference type="InterPro" id="IPR036264">
    <property type="entry name" value="Bact_exopeptidase_dim_dom"/>
</dbReference>
<dbReference type="NCBIfam" id="TIGR01891">
    <property type="entry name" value="amidohydrolases"/>
    <property type="match status" value="1"/>
</dbReference>
<comment type="similarity">
    <text evidence="1">Belongs to the peptidase M20A family.</text>
</comment>
<evidence type="ECO:0000313" key="3">
    <source>
        <dbReference type="EMBL" id="MDM8158124.1"/>
    </source>
</evidence>
<dbReference type="RefSeq" id="WP_289608548.1">
    <property type="nucleotide sequence ID" value="NZ_JAUDCG010000082.1"/>
</dbReference>
<evidence type="ECO:0000256" key="1">
    <source>
        <dbReference type="PIRNR" id="PIRNR037226"/>
    </source>
</evidence>
<dbReference type="InterPro" id="IPR002933">
    <property type="entry name" value="Peptidase_M20"/>
</dbReference>
<dbReference type="InterPro" id="IPR017439">
    <property type="entry name" value="Amidohydrolase"/>
</dbReference>
<organism evidence="3 4">
    <name type="scientific">Amedibacillus dolichus</name>
    <dbReference type="NCBI Taxonomy" id="31971"/>
    <lineage>
        <taxon>Bacteria</taxon>
        <taxon>Bacillati</taxon>
        <taxon>Bacillota</taxon>
        <taxon>Erysipelotrichia</taxon>
        <taxon>Erysipelotrichales</taxon>
        <taxon>Erysipelotrichaceae</taxon>
        <taxon>Amedibacillus</taxon>
    </lineage>
</organism>
<gene>
    <name evidence="3" type="ORF">QUV96_10860</name>
</gene>
<sequence>MKERIIAHVEKHLETYMKYVEQMYAHPEIGNEEFETMALLADALEALGFETQRAFVCPTGFQGVYQAQKDGPVIAYLCEYDALPEVGHGCGHNLIAAISLAAGAALKEVIDELGGEVRVIGTPAEENFGGKVTMAAAHVFDDVDVAMMIHPSTEDRLGGRTLALNPLKFEFFGVNAHGCHPQQGRSALDAAILSYTGISLLRQYAQPNTYIHGIIRNGGEAANVIPAYASMEYYFRGETMAYVKELCKRAEDCVKGACAASGCTYQMSVYECPYEDNIINYTLCDLLKEAYAEVGRTDVLPVDEVPSGSSDIGAVSYVCPSLHGYIKIADACVNGHSKEMADATISSQGKQALRDGAIALALVGCRLLKEPALVAKAKEEQAAILKK</sequence>
<reference evidence="3" key="1">
    <citation type="submission" date="2023-06" db="EMBL/GenBank/DDBJ databases">
        <title>Identification and characterization of horizontal gene transfer across gut microbiota members of farm animals based on homology search.</title>
        <authorList>
            <person name="Schwarzerova J."/>
            <person name="Nykrynova M."/>
            <person name="Jureckova K."/>
            <person name="Cejkova D."/>
            <person name="Rychlik I."/>
        </authorList>
    </citation>
    <scope>NUCLEOTIDE SEQUENCE</scope>
    <source>
        <strain evidence="3">ET39</strain>
    </source>
</reference>
<dbReference type="Gene3D" id="3.30.70.360">
    <property type="match status" value="1"/>
</dbReference>
<proteinExistence type="inferred from homology"/>
<keyword evidence="4" id="KW-1185">Reference proteome</keyword>
<dbReference type="Pfam" id="PF07687">
    <property type="entry name" value="M20_dimer"/>
    <property type="match status" value="1"/>
</dbReference>
<feature type="domain" description="Peptidase M20 dimerisation" evidence="2">
    <location>
        <begin position="168"/>
        <end position="256"/>
    </location>
</feature>
<dbReference type="InterPro" id="IPR017144">
    <property type="entry name" value="Xaa-Arg_dipeptidase"/>
</dbReference>
<name>A0ABT7UEU6_9FIRM</name>
<evidence type="ECO:0000313" key="4">
    <source>
        <dbReference type="Proteomes" id="UP001529340"/>
    </source>
</evidence>
<dbReference type="Pfam" id="PF01546">
    <property type="entry name" value="Peptidase_M20"/>
    <property type="match status" value="1"/>
</dbReference>
<dbReference type="Proteomes" id="UP001529340">
    <property type="component" value="Unassembled WGS sequence"/>
</dbReference>
<dbReference type="InterPro" id="IPR011650">
    <property type="entry name" value="Peptidase_M20_dimer"/>
</dbReference>
<dbReference type="InterPro" id="IPR052030">
    <property type="entry name" value="Peptidase_M20/M20A_hydrolases"/>
</dbReference>
<dbReference type="PANTHER" id="PTHR30575">
    <property type="entry name" value="PEPTIDASE M20"/>
    <property type="match status" value="1"/>
</dbReference>
<accession>A0ABT7UEU6</accession>